<feature type="transmembrane region" description="Helical" evidence="3">
    <location>
        <begin position="321"/>
        <end position="338"/>
    </location>
</feature>
<keyword evidence="3" id="KW-0812">Transmembrane</keyword>
<keyword evidence="1" id="KW-0175">Coiled coil</keyword>
<evidence type="ECO:0000313" key="6">
    <source>
        <dbReference type="Proteomes" id="UP000794436"/>
    </source>
</evidence>
<dbReference type="InterPro" id="IPR038900">
    <property type="entry name" value="TMC"/>
</dbReference>
<evidence type="ECO:0000256" key="2">
    <source>
        <dbReference type="SAM" id="MobiDB-lite"/>
    </source>
</evidence>
<dbReference type="Pfam" id="PF04547">
    <property type="entry name" value="Anoctamin"/>
    <property type="match status" value="1"/>
</dbReference>
<sequence>MNGTTSSYAPSRVRPFAARDEEDDDEVVDGFSGMRSSVNNWETIEREVEELLNPSEESRSRYSVDQDVEVGAFLSHQPQYQQSIVAKKLLLYEKQLIHRQKAIDKLERLQEHAQTTIQGLRRQLEQQEKDFEDERAEWEQEKTDMLRFRGAGGSGGGGGAAMQLQLRMGASAAALAARRRLTEADQLKQQQMRTQMLHGAAEAQAMLLDDAVDISFTNGPRRRTPWNYFRLWLMRRMSPLEKDVKQIEARFGTSVASYFRFFLWIISSFGAISIPALIFLILHILVLNEVAKVQAVEWTAFAGIAPKVFLLSGYVSFEALGYTVVLVSIMALLLLFTIRKWIAEDRLAKTVEAMENDRDEPKFSKVVLNAWDCSLTSHEQASDMKRAITEQIRLTVEEEKVALTLRTRTRKERHVLYLRRAVAFIVYLVFQVASWYVILLLTTQSSEIQEWIGKKAAFLASYASSIVPGVVTIINSVLPTILAILTKLEKWDDVGFAVKAMVTRLYLAKVLNVLIQLASYALLLDPYFLTRRTSVIDIVTINGPVVRKNVMLAFKPTIYACRAEQVASGLLMLVVTDFLVSKVGALAFPMIQWLIQSVQIFVSGYSRIRRQDRSKVMPASDLTSADGEKTQEARPATGTTEVDASSKLELPSSQVAISERRPTITKYEFQVPQKMVALLYSCTIALLAIPLAPSTAILTLMLHIINFKFDKVFLLHLQKKPTSPWNAKDAGNFFIKFYFCTILIALAFTHFFLSSSRLPKACELQDTTLDASQGDAPLCAPKSYVNGTEQCVIDSSNPSSSYFTDSARECQEGYPKCICSGSRACGPFVKLRNGYSPLILSLVSVQFVSACYSLVLANPIITWGFVGLAILVGFFMRNSLRVSAIVAAAREHEMTVTFASLHSKIKQLETRLRLQTKFNSTTVAPQDPTSEESGWKQG</sequence>
<evidence type="ECO:0000313" key="5">
    <source>
        <dbReference type="EMBL" id="TMW65418.1"/>
    </source>
</evidence>
<feature type="transmembrane region" description="Helical" evidence="3">
    <location>
        <begin position="458"/>
        <end position="485"/>
    </location>
</feature>
<organism evidence="5 6">
    <name type="scientific">Pythium oligandrum</name>
    <name type="common">Mycoparasitic fungus</name>
    <dbReference type="NCBI Taxonomy" id="41045"/>
    <lineage>
        <taxon>Eukaryota</taxon>
        <taxon>Sar</taxon>
        <taxon>Stramenopiles</taxon>
        <taxon>Oomycota</taxon>
        <taxon>Peronosporomycetes</taxon>
        <taxon>Pythiales</taxon>
        <taxon>Pythiaceae</taxon>
        <taxon>Pythium</taxon>
    </lineage>
</organism>
<evidence type="ECO:0000256" key="1">
    <source>
        <dbReference type="SAM" id="Coils"/>
    </source>
</evidence>
<dbReference type="AlphaFoldDB" id="A0A8K1CM32"/>
<feature type="transmembrane region" description="Helical" evidence="3">
    <location>
        <begin position="676"/>
        <end position="705"/>
    </location>
</feature>
<feature type="transmembrane region" description="Helical" evidence="3">
    <location>
        <begin position="733"/>
        <end position="753"/>
    </location>
</feature>
<name>A0A8K1CM32_PYTOL</name>
<dbReference type="OrthoDB" id="1936208at2759"/>
<feature type="region of interest" description="Disordered" evidence="2">
    <location>
        <begin position="616"/>
        <end position="644"/>
    </location>
</feature>
<keyword evidence="3" id="KW-0472">Membrane</keyword>
<accession>A0A8K1CM32</accession>
<feature type="coiled-coil region" evidence="1">
    <location>
        <begin position="103"/>
        <end position="144"/>
    </location>
</feature>
<evidence type="ECO:0000259" key="4">
    <source>
        <dbReference type="Pfam" id="PF04547"/>
    </source>
</evidence>
<gene>
    <name evidence="5" type="ORF">Poli38472_008060</name>
</gene>
<proteinExistence type="predicted"/>
<feature type="transmembrane region" description="Helical" evidence="3">
    <location>
        <begin position="416"/>
        <end position="438"/>
    </location>
</feature>
<dbReference type="GO" id="GO:0005886">
    <property type="term" value="C:plasma membrane"/>
    <property type="evidence" value="ECO:0007669"/>
    <property type="project" value="InterPro"/>
</dbReference>
<feature type="transmembrane region" description="Helical" evidence="3">
    <location>
        <begin position="506"/>
        <end position="524"/>
    </location>
</feature>
<protein>
    <recommendedName>
        <fullName evidence="4">Anoctamin transmembrane domain-containing protein</fullName>
    </recommendedName>
</protein>
<comment type="caution">
    <text evidence="5">The sequence shown here is derived from an EMBL/GenBank/DDBJ whole genome shotgun (WGS) entry which is preliminary data.</text>
</comment>
<feature type="transmembrane region" description="Helical" evidence="3">
    <location>
        <begin position="261"/>
        <end position="286"/>
    </location>
</feature>
<feature type="region of interest" description="Disordered" evidence="2">
    <location>
        <begin position="1"/>
        <end position="32"/>
    </location>
</feature>
<dbReference type="InterPro" id="IPR049452">
    <property type="entry name" value="Anoctamin_TM"/>
</dbReference>
<feature type="transmembrane region" description="Helical" evidence="3">
    <location>
        <begin position="583"/>
        <end position="605"/>
    </location>
</feature>
<dbReference type="PANTHER" id="PTHR23302">
    <property type="entry name" value="TRANSMEMBRANE CHANNEL-RELATED"/>
    <property type="match status" value="1"/>
</dbReference>
<dbReference type="Proteomes" id="UP000794436">
    <property type="component" value="Unassembled WGS sequence"/>
</dbReference>
<dbReference type="PANTHER" id="PTHR23302:SF24">
    <property type="entry name" value="TMC DOMAIN-CONTAINING PROTEIN"/>
    <property type="match status" value="1"/>
</dbReference>
<evidence type="ECO:0000256" key="3">
    <source>
        <dbReference type="SAM" id="Phobius"/>
    </source>
</evidence>
<reference evidence="5" key="1">
    <citation type="submission" date="2019-03" db="EMBL/GenBank/DDBJ databases">
        <title>Long read genome sequence of the mycoparasitic Pythium oligandrum ATCC 38472 isolated from sugarbeet rhizosphere.</title>
        <authorList>
            <person name="Gaulin E."/>
        </authorList>
    </citation>
    <scope>NUCLEOTIDE SEQUENCE</scope>
    <source>
        <strain evidence="5">ATCC 38472_TT</strain>
    </source>
</reference>
<keyword evidence="6" id="KW-1185">Reference proteome</keyword>
<dbReference type="EMBL" id="SPLM01000037">
    <property type="protein sequence ID" value="TMW65418.1"/>
    <property type="molecule type" value="Genomic_DNA"/>
</dbReference>
<feature type="transmembrane region" description="Helical" evidence="3">
    <location>
        <begin position="861"/>
        <end position="880"/>
    </location>
</feature>
<feature type="domain" description="Anoctamin transmembrane" evidence="4">
    <location>
        <begin position="247"/>
        <end position="743"/>
    </location>
</feature>
<keyword evidence="3" id="KW-1133">Transmembrane helix</keyword>